<dbReference type="OrthoDB" id="572526at2"/>
<organism evidence="1 2">
    <name type="scientific">Methylobacterium platani</name>
    <dbReference type="NCBI Taxonomy" id="427683"/>
    <lineage>
        <taxon>Bacteria</taxon>
        <taxon>Pseudomonadati</taxon>
        <taxon>Pseudomonadota</taxon>
        <taxon>Alphaproteobacteria</taxon>
        <taxon>Hyphomicrobiales</taxon>
        <taxon>Methylobacteriaceae</taxon>
        <taxon>Methylobacterium</taxon>
    </lineage>
</organism>
<comment type="caution">
    <text evidence="1">The sequence shown here is derived from an EMBL/GenBank/DDBJ whole genome shotgun (WGS) entry which is preliminary data.</text>
</comment>
<dbReference type="EMBL" id="LWHQ01000005">
    <property type="protein sequence ID" value="OAS27455.1"/>
    <property type="molecule type" value="Genomic_DNA"/>
</dbReference>
<dbReference type="Gene3D" id="3.90.1690.10">
    <property type="entry name" value="phage-related protein like domain"/>
    <property type="match status" value="1"/>
</dbReference>
<dbReference type="STRING" id="427683.A5481_01450"/>
<proteinExistence type="predicted"/>
<dbReference type="RefSeq" id="WP_048434445.1">
    <property type="nucleotide sequence ID" value="NZ_LWHQ01000005.1"/>
</dbReference>
<sequence>MANRPFQVDPVQTAISIGYRNDRLSYIADDVLPRVPVGASKFSWTFLPIHQAFTVPNTEVGRRGRLERVEFNGEERTSETKDYGLEDSIPQSDIDDAKAMRTRGLGTFDPVDTATTLLTDLILIDREVRVATMVQNPANYAPDKRLALSGSDRFSDPASDIIGTLKAAFNSTLVFRPNTVTMGREAWSGISSHPQLVNAVKGNVTSKGIISPAEFVELFAGEGLKKLNIGEAFINTSRRGQAPSLSRVWGKSISLTYINPSARPEQSATFGMTAQYGTRVAGSYEDKNIGLDGGLVVRVGERVREVITAPDAGFLIQNAVA</sequence>
<evidence type="ECO:0000313" key="2">
    <source>
        <dbReference type="Proteomes" id="UP000078316"/>
    </source>
</evidence>
<dbReference type="AlphaFoldDB" id="A0A179SIV5"/>
<dbReference type="InterPro" id="IPR053738">
    <property type="entry name" value="Lambda_capsid_assembly"/>
</dbReference>
<dbReference type="Proteomes" id="UP000078316">
    <property type="component" value="Unassembled WGS sequence"/>
</dbReference>
<name>A0A179SIV5_9HYPH</name>
<protein>
    <submittedName>
        <fullName evidence="1">Capsid protein</fullName>
    </submittedName>
</protein>
<evidence type="ECO:0000313" key="1">
    <source>
        <dbReference type="EMBL" id="OAS27455.1"/>
    </source>
</evidence>
<accession>A0A179SIV5</accession>
<gene>
    <name evidence="1" type="ORF">A5481_01450</name>
</gene>
<reference evidence="1 2" key="1">
    <citation type="submission" date="2016-04" db="EMBL/GenBank/DDBJ databases">
        <authorList>
            <person name="Evans L.H."/>
            <person name="Alamgir A."/>
            <person name="Owens N."/>
            <person name="Weber N.D."/>
            <person name="Virtaneva K."/>
            <person name="Barbian K."/>
            <person name="Babar A."/>
            <person name="Rosenke K."/>
        </authorList>
    </citation>
    <scope>NUCLEOTIDE SEQUENCE [LARGE SCALE GENOMIC DNA]</scope>
    <source>
        <strain evidence="1 2">PMB02</strain>
    </source>
</reference>